<feature type="transmembrane region" description="Helical" evidence="2">
    <location>
        <begin position="86"/>
        <end position="108"/>
    </location>
</feature>
<sequence>MDDPHAPGSDHDTSQAQASPDQERRAETRWPALTGLVVALALYALVSNPGTAALRYLAIALVLLILLPLFVLNPHRLSRETQWSRWMSIVLTSLLVVANQINVLSVIGELLSGTANGPRVLLTALQVWVTNVIAFGLLYWDLDRGGPVARGTLSRDQLPPADFAFPQDDHRDAVVEVTRQSSQRGDWRPGFVDYLYVSLTNMMAFSPTDAMPLRTRTKMFMAVQALTGFILLALVISRAVNILG</sequence>
<feature type="transmembrane region" description="Helical" evidence="2">
    <location>
        <begin position="219"/>
        <end position="240"/>
    </location>
</feature>
<evidence type="ECO:0008006" key="5">
    <source>
        <dbReference type="Google" id="ProtNLM"/>
    </source>
</evidence>
<dbReference type="EMBL" id="JBHSTP010000001">
    <property type="protein sequence ID" value="MFC6355736.1"/>
    <property type="molecule type" value="Genomic_DNA"/>
</dbReference>
<protein>
    <recommendedName>
        <fullName evidence="5">DUF1345 domain-containing protein</fullName>
    </recommendedName>
</protein>
<feature type="transmembrane region" description="Helical" evidence="2">
    <location>
        <begin position="53"/>
        <end position="74"/>
    </location>
</feature>
<evidence type="ECO:0000256" key="1">
    <source>
        <dbReference type="SAM" id="MobiDB-lite"/>
    </source>
</evidence>
<dbReference type="SUPFAM" id="SSF81324">
    <property type="entry name" value="Voltage-gated potassium channels"/>
    <property type="match status" value="1"/>
</dbReference>
<comment type="caution">
    <text evidence="3">The sequence shown here is derived from an EMBL/GenBank/DDBJ whole genome shotgun (WGS) entry which is preliminary data.</text>
</comment>
<keyword evidence="2" id="KW-0812">Transmembrane</keyword>
<keyword evidence="4" id="KW-1185">Reference proteome</keyword>
<reference evidence="4" key="1">
    <citation type="journal article" date="2019" name="Int. J. Syst. Evol. Microbiol.">
        <title>The Global Catalogue of Microorganisms (GCM) 10K type strain sequencing project: providing services to taxonomists for standard genome sequencing and annotation.</title>
        <authorList>
            <consortium name="The Broad Institute Genomics Platform"/>
            <consortium name="The Broad Institute Genome Sequencing Center for Infectious Disease"/>
            <person name="Wu L."/>
            <person name="Ma J."/>
        </authorList>
    </citation>
    <scope>NUCLEOTIDE SEQUENCE [LARGE SCALE GENOMIC DNA]</scope>
    <source>
        <strain evidence="4">CCUG 43304</strain>
    </source>
</reference>
<name>A0ABW1VCW5_9MICO</name>
<gene>
    <name evidence="3" type="ORF">ACFQB0_06410</name>
</gene>
<dbReference type="Proteomes" id="UP001596306">
    <property type="component" value="Unassembled WGS sequence"/>
</dbReference>
<evidence type="ECO:0000313" key="4">
    <source>
        <dbReference type="Proteomes" id="UP001596306"/>
    </source>
</evidence>
<organism evidence="3 4">
    <name type="scientific">Luethyella okanaganae</name>
    <dbReference type="NCBI Taxonomy" id="69372"/>
    <lineage>
        <taxon>Bacteria</taxon>
        <taxon>Bacillati</taxon>
        <taxon>Actinomycetota</taxon>
        <taxon>Actinomycetes</taxon>
        <taxon>Micrococcales</taxon>
        <taxon>Microbacteriaceae</taxon>
        <taxon>Luethyella</taxon>
    </lineage>
</organism>
<feature type="region of interest" description="Disordered" evidence="1">
    <location>
        <begin position="1"/>
        <end position="24"/>
    </location>
</feature>
<proteinExistence type="predicted"/>
<keyword evidence="2" id="KW-0472">Membrane</keyword>
<accession>A0ABW1VCW5</accession>
<dbReference type="RefSeq" id="WP_386728956.1">
    <property type="nucleotide sequence ID" value="NZ_JBHSTP010000001.1"/>
</dbReference>
<feature type="transmembrane region" description="Helical" evidence="2">
    <location>
        <begin position="120"/>
        <end position="140"/>
    </location>
</feature>
<keyword evidence="2" id="KW-1133">Transmembrane helix</keyword>
<evidence type="ECO:0000313" key="3">
    <source>
        <dbReference type="EMBL" id="MFC6355736.1"/>
    </source>
</evidence>
<evidence type="ECO:0000256" key="2">
    <source>
        <dbReference type="SAM" id="Phobius"/>
    </source>
</evidence>
<feature type="compositionally biased region" description="Basic and acidic residues" evidence="1">
    <location>
        <begin position="1"/>
        <end position="13"/>
    </location>
</feature>